<name>A0A2U2XH87_9FLAO</name>
<evidence type="ECO:0000313" key="1">
    <source>
        <dbReference type="EMBL" id="PWH87100.1"/>
    </source>
</evidence>
<comment type="caution">
    <text evidence="1">The sequence shown here is derived from an EMBL/GenBank/DDBJ whole genome shotgun (WGS) entry which is preliminary data.</text>
</comment>
<sequence length="64" mass="7625">MRNRYVIALNRMVITNERMEKHQAQREERSISIIEISKIMDLVSKYPARKIEQDQLLTCGFSKN</sequence>
<dbReference type="EMBL" id="QFRJ01000001">
    <property type="protein sequence ID" value="PWH87100.1"/>
    <property type="molecule type" value="Genomic_DNA"/>
</dbReference>
<reference evidence="1 2" key="2">
    <citation type="submission" date="2018-05" db="EMBL/GenBank/DDBJ databases">
        <authorList>
            <person name="Lanie J.A."/>
            <person name="Ng W.-L."/>
            <person name="Kazmierczak K.M."/>
            <person name="Andrzejewski T.M."/>
            <person name="Davidsen T.M."/>
            <person name="Wayne K.J."/>
            <person name="Tettelin H."/>
            <person name="Glass J.I."/>
            <person name="Rusch D."/>
            <person name="Podicherti R."/>
            <person name="Tsui H.-C.T."/>
            <person name="Winkler M.E."/>
        </authorList>
    </citation>
    <scope>NUCLEOTIDE SEQUENCE [LARGE SCALE GENOMIC DNA]</scope>
    <source>
        <strain evidence="1 2">C305</strain>
    </source>
</reference>
<gene>
    <name evidence="1" type="ORF">DIT68_02230</name>
</gene>
<evidence type="ECO:0000313" key="2">
    <source>
        <dbReference type="Proteomes" id="UP000245370"/>
    </source>
</evidence>
<reference evidence="1 2" key="1">
    <citation type="submission" date="2018-05" db="EMBL/GenBank/DDBJ databases">
        <title>Brumimicrobium oceani sp. nov., isolated from coastal sediment.</title>
        <authorList>
            <person name="Kou Y."/>
        </authorList>
    </citation>
    <scope>NUCLEOTIDE SEQUENCE [LARGE SCALE GENOMIC DNA]</scope>
    <source>
        <strain evidence="1 2">C305</strain>
    </source>
</reference>
<organism evidence="1 2">
    <name type="scientific">Brumimicrobium oceani</name>
    <dbReference type="NCBI Taxonomy" id="2100725"/>
    <lineage>
        <taxon>Bacteria</taxon>
        <taxon>Pseudomonadati</taxon>
        <taxon>Bacteroidota</taxon>
        <taxon>Flavobacteriia</taxon>
        <taxon>Flavobacteriales</taxon>
        <taxon>Crocinitomicaceae</taxon>
        <taxon>Brumimicrobium</taxon>
    </lineage>
</organism>
<keyword evidence="2" id="KW-1185">Reference proteome</keyword>
<accession>A0A2U2XH87</accession>
<proteinExistence type="predicted"/>
<dbReference type="RefSeq" id="WP_109358180.1">
    <property type="nucleotide sequence ID" value="NZ_QFRJ01000001.1"/>
</dbReference>
<protein>
    <submittedName>
        <fullName evidence="1">Uncharacterized protein</fullName>
    </submittedName>
</protein>
<dbReference type="AlphaFoldDB" id="A0A2U2XH87"/>
<dbReference type="Proteomes" id="UP000245370">
    <property type="component" value="Unassembled WGS sequence"/>
</dbReference>